<comment type="similarity">
    <text evidence="2 9">Belongs to the cytochrome P450 family.</text>
</comment>
<evidence type="ECO:0008006" key="14">
    <source>
        <dbReference type="Google" id="ProtNLM"/>
    </source>
</evidence>
<dbReference type="InterPro" id="IPR001128">
    <property type="entry name" value="Cyt_P450"/>
</dbReference>
<dbReference type="InterPro" id="IPR036396">
    <property type="entry name" value="Cyt_P450_sf"/>
</dbReference>
<feature type="chain" id="PRO_5042033817" description="Cytochrome P450" evidence="11">
    <location>
        <begin position="25"/>
        <end position="505"/>
    </location>
</feature>
<name>A0AAE1IYD5_9FABA</name>
<reference evidence="12" key="1">
    <citation type="submission" date="2023-10" db="EMBL/GenBank/DDBJ databases">
        <title>Chromosome-level genome of the transformable northern wattle, Acacia crassicarpa.</title>
        <authorList>
            <person name="Massaro I."/>
            <person name="Sinha N.R."/>
            <person name="Poethig S."/>
            <person name="Leichty A.R."/>
        </authorList>
    </citation>
    <scope>NUCLEOTIDE SEQUENCE</scope>
    <source>
        <strain evidence="12">Acra3RX</strain>
        <tissue evidence="12">Leaf</tissue>
    </source>
</reference>
<sequence length="505" mass="57175">MESQFSYLLLSLFLLFLLLWLIKSKNKPTIQIPGPWKLPLLGNLHQLAVASRSSLLPHHLFRELSLKYGPLMHLQLGELSTVIVSSPEIAQQIMKTHDLAFVNRPQLLTSKLMGYGSSDIVFAPYGDYWKQMRRICTSQLLSGKKVQSFSSVREDEVSKLIESVGGSVGSEFDVTRTLYSLSGAIITRVAFADEFKIEKFMELIDTTVTSGFGFAELFPSMKAVHLITGVESKLAKIRKQIDELLEDVINKENQEKKFREDNGDSGRQENLLQVLLQIQRSGSLEIPITTDNVKAVIADIFSGGTDTSAATTEWAMLEMMRNPKVMEKAQAEIRETFKGKKAIHDSDMQQLVYLKSVIKETLRLHPPLPLLLPRECRETCKINGYDIPSKTKVIVNAWAIGRDPNHWYEAERFIPERFQGDHNCNNVDFKGTNFEYIPFGAGRRICPGMLFGLASIELPLASLLYHFDWKLPNEMKPEDLDMSEAFGIVARRKNKLCLIPQLYTG</sequence>
<evidence type="ECO:0000313" key="13">
    <source>
        <dbReference type="Proteomes" id="UP001293593"/>
    </source>
</evidence>
<keyword evidence="3 8" id="KW-0349">Heme</keyword>
<keyword evidence="5 9" id="KW-0560">Oxidoreductase</keyword>
<keyword evidence="13" id="KW-1185">Reference proteome</keyword>
<dbReference type="Gene3D" id="1.10.630.10">
    <property type="entry name" value="Cytochrome P450"/>
    <property type="match status" value="1"/>
</dbReference>
<organism evidence="12 13">
    <name type="scientific">Acacia crassicarpa</name>
    <name type="common">northern wattle</name>
    <dbReference type="NCBI Taxonomy" id="499986"/>
    <lineage>
        <taxon>Eukaryota</taxon>
        <taxon>Viridiplantae</taxon>
        <taxon>Streptophyta</taxon>
        <taxon>Embryophyta</taxon>
        <taxon>Tracheophyta</taxon>
        <taxon>Spermatophyta</taxon>
        <taxon>Magnoliopsida</taxon>
        <taxon>eudicotyledons</taxon>
        <taxon>Gunneridae</taxon>
        <taxon>Pentapetalae</taxon>
        <taxon>rosids</taxon>
        <taxon>fabids</taxon>
        <taxon>Fabales</taxon>
        <taxon>Fabaceae</taxon>
        <taxon>Caesalpinioideae</taxon>
        <taxon>mimosoid clade</taxon>
        <taxon>Acacieae</taxon>
        <taxon>Acacia</taxon>
    </lineage>
</organism>
<dbReference type="PROSITE" id="PS00086">
    <property type="entry name" value="CYTOCHROME_P450"/>
    <property type="match status" value="1"/>
</dbReference>
<dbReference type="GO" id="GO:0016705">
    <property type="term" value="F:oxidoreductase activity, acting on paired donors, with incorporation or reduction of molecular oxygen"/>
    <property type="evidence" value="ECO:0007669"/>
    <property type="project" value="InterPro"/>
</dbReference>
<gene>
    <name evidence="12" type="ORF">QN277_005494</name>
</gene>
<evidence type="ECO:0000256" key="10">
    <source>
        <dbReference type="SAM" id="Coils"/>
    </source>
</evidence>
<dbReference type="GO" id="GO:0005506">
    <property type="term" value="F:iron ion binding"/>
    <property type="evidence" value="ECO:0007669"/>
    <property type="project" value="InterPro"/>
</dbReference>
<dbReference type="FunFam" id="1.10.630.10:FF:000043">
    <property type="entry name" value="Cytochrome P450 99A2"/>
    <property type="match status" value="1"/>
</dbReference>
<keyword evidence="6 8" id="KW-0408">Iron</keyword>
<accession>A0AAE1IYD5</accession>
<comment type="cofactor">
    <cofactor evidence="1 8">
        <name>heme</name>
        <dbReference type="ChEBI" id="CHEBI:30413"/>
    </cofactor>
</comment>
<dbReference type="PANTHER" id="PTHR47953:SF16">
    <property type="entry name" value="CYTOCHROME P450 71D8"/>
    <property type="match status" value="1"/>
</dbReference>
<dbReference type="PRINTS" id="PR00385">
    <property type="entry name" value="P450"/>
</dbReference>
<keyword evidence="7 9" id="KW-0503">Monooxygenase</keyword>
<dbReference type="Proteomes" id="UP001293593">
    <property type="component" value="Unassembled WGS sequence"/>
</dbReference>
<keyword evidence="10" id="KW-0175">Coiled coil</keyword>
<evidence type="ECO:0000256" key="5">
    <source>
        <dbReference type="ARBA" id="ARBA00023002"/>
    </source>
</evidence>
<keyword evidence="11" id="KW-0732">Signal</keyword>
<feature type="signal peptide" evidence="11">
    <location>
        <begin position="1"/>
        <end position="24"/>
    </location>
</feature>
<dbReference type="PRINTS" id="PR00463">
    <property type="entry name" value="EP450I"/>
</dbReference>
<feature type="coiled-coil region" evidence="10">
    <location>
        <begin position="227"/>
        <end position="261"/>
    </location>
</feature>
<dbReference type="SUPFAM" id="SSF48264">
    <property type="entry name" value="Cytochrome P450"/>
    <property type="match status" value="1"/>
</dbReference>
<evidence type="ECO:0000256" key="4">
    <source>
        <dbReference type="ARBA" id="ARBA00022723"/>
    </source>
</evidence>
<evidence type="ECO:0000256" key="7">
    <source>
        <dbReference type="ARBA" id="ARBA00023033"/>
    </source>
</evidence>
<evidence type="ECO:0000256" key="1">
    <source>
        <dbReference type="ARBA" id="ARBA00001971"/>
    </source>
</evidence>
<dbReference type="GO" id="GO:0004497">
    <property type="term" value="F:monooxygenase activity"/>
    <property type="evidence" value="ECO:0007669"/>
    <property type="project" value="UniProtKB-KW"/>
</dbReference>
<feature type="binding site" description="axial binding residue" evidence="8">
    <location>
        <position position="446"/>
    </location>
    <ligand>
        <name>heme</name>
        <dbReference type="ChEBI" id="CHEBI:30413"/>
    </ligand>
    <ligandPart>
        <name>Fe</name>
        <dbReference type="ChEBI" id="CHEBI:18248"/>
    </ligandPart>
</feature>
<evidence type="ECO:0000256" key="8">
    <source>
        <dbReference type="PIRSR" id="PIRSR602401-1"/>
    </source>
</evidence>
<keyword evidence="4 8" id="KW-0479">Metal-binding</keyword>
<dbReference type="Pfam" id="PF00067">
    <property type="entry name" value="p450"/>
    <property type="match status" value="1"/>
</dbReference>
<dbReference type="InterPro" id="IPR052306">
    <property type="entry name" value="CYP450_71D"/>
</dbReference>
<dbReference type="GO" id="GO:0020037">
    <property type="term" value="F:heme binding"/>
    <property type="evidence" value="ECO:0007669"/>
    <property type="project" value="InterPro"/>
</dbReference>
<evidence type="ECO:0000313" key="12">
    <source>
        <dbReference type="EMBL" id="KAK4259127.1"/>
    </source>
</evidence>
<dbReference type="InterPro" id="IPR017972">
    <property type="entry name" value="Cyt_P450_CS"/>
</dbReference>
<dbReference type="PANTHER" id="PTHR47953">
    <property type="entry name" value="OS08G0105600 PROTEIN"/>
    <property type="match status" value="1"/>
</dbReference>
<evidence type="ECO:0000256" key="2">
    <source>
        <dbReference type="ARBA" id="ARBA00010617"/>
    </source>
</evidence>
<dbReference type="EMBL" id="JAWXYG010000011">
    <property type="protein sequence ID" value="KAK4259127.1"/>
    <property type="molecule type" value="Genomic_DNA"/>
</dbReference>
<evidence type="ECO:0000256" key="3">
    <source>
        <dbReference type="ARBA" id="ARBA00022617"/>
    </source>
</evidence>
<dbReference type="AlphaFoldDB" id="A0AAE1IYD5"/>
<evidence type="ECO:0000256" key="11">
    <source>
        <dbReference type="SAM" id="SignalP"/>
    </source>
</evidence>
<evidence type="ECO:0000256" key="9">
    <source>
        <dbReference type="RuleBase" id="RU000461"/>
    </source>
</evidence>
<comment type="caution">
    <text evidence="12">The sequence shown here is derived from an EMBL/GenBank/DDBJ whole genome shotgun (WGS) entry which is preliminary data.</text>
</comment>
<evidence type="ECO:0000256" key="6">
    <source>
        <dbReference type="ARBA" id="ARBA00023004"/>
    </source>
</evidence>
<protein>
    <recommendedName>
        <fullName evidence="14">Cytochrome P450</fullName>
    </recommendedName>
</protein>
<dbReference type="InterPro" id="IPR002401">
    <property type="entry name" value="Cyt_P450_E_grp-I"/>
</dbReference>
<dbReference type="CDD" id="cd11072">
    <property type="entry name" value="CYP71-like"/>
    <property type="match status" value="1"/>
</dbReference>
<proteinExistence type="inferred from homology"/>